<dbReference type="CDD" id="cd02440">
    <property type="entry name" value="AdoMet_MTases"/>
    <property type="match status" value="1"/>
</dbReference>
<sequence length="427" mass="48108">MKPAARIQSSIELVDEILKGIKPADTIITDYFKIRRYAGSKDRRAVNDQIYNILRNRAKLGWLSQKTDLDTTAENLVFMDCVLNDMDVNDLFNGEQYAPAKLTKEQAEALPVLAQLDLATAPDSVRLEYPDWMDDDLRISLGDDFENCLQALNAEAPLDLRINSLHPDCDKAQDLLNKQNIDTTTTEFSPLCLRSAKKVKLGGVQAYKDGIVDIQDEGSQLIALLSGAKGCDLVMDFCAGAGGKTLALGAEMGNKGHLYALDISSKRLYKMRRRLERAGVTNVVLHPIQNETDPWLKQFENRVDRLLIDAPCSGVGAWRRSPESRWKMTPELLDDLEGRQQRILQNAAHLVKLGGRMIYATCSLLKRENEDQIERFLNENKNFKLLPISQVWAETLTTPCPFEGDFMSMRPDQHQSDGFFCAVLERL</sequence>
<reference evidence="8" key="1">
    <citation type="journal article" date="2014" name="Int. J. Syst. Evol. Microbiol.">
        <title>Complete genome sequence of Corynebacterium casei LMG S-19264T (=DSM 44701T), isolated from a smear-ripened cheese.</title>
        <authorList>
            <consortium name="US DOE Joint Genome Institute (JGI-PGF)"/>
            <person name="Walter F."/>
            <person name="Albersmeier A."/>
            <person name="Kalinowski J."/>
            <person name="Ruckert C."/>
        </authorList>
    </citation>
    <scope>NUCLEOTIDE SEQUENCE</scope>
    <source>
        <strain evidence="8">CGMCC 1.15254</strain>
    </source>
</reference>
<dbReference type="InterPro" id="IPR018314">
    <property type="entry name" value="RsmB/NOL1/NOP2-like_CS"/>
</dbReference>
<evidence type="ECO:0000256" key="4">
    <source>
        <dbReference type="ARBA" id="ARBA00022691"/>
    </source>
</evidence>
<evidence type="ECO:0000256" key="3">
    <source>
        <dbReference type="ARBA" id="ARBA00022679"/>
    </source>
</evidence>
<evidence type="ECO:0000256" key="1">
    <source>
        <dbReference type="ARBA" id="ARBA00007494"/>
    </source>
</evidence>
<evidence type="ECO:0000259" key="7">
    <source>
        <dbReference type="PROSITE" id="PS51686"/>
    </source>
</evidence>
<dbReference type="InterPro" id="IPR001678">
    <property type="entry name" value="MeTrfase_RsmB-F_NOP2_dom"/>
</dbReference>
<reference evidence="8" key="2">
    <citation type="submission" date="2020-09" db="EMBL/GenBank/DDBJ databases">
        <authorList>
            <person name="Sun Q."/>
            <person name="Zhou Y."/>
        </authorList>
    </citation>
    <scope>NUCLEOTIDE SEQUENCE</scope>
    <source>
        <strain evidence="8">CGMCC 1.15254</strain>
    </source>
</reference>
<dbReference type="SUPFAM" id="SSF53335">
    <property type="entry name" value="S-adenosyl-L-methionine-dependent methyltransferases"/>
    <property type="match status" value="1"/>
</dbReference>
<feature type="binding site" evidence="6">
    <location>
        <position position="262"/>
    </location>
    <ligand>
        <name>S-adenosyl-L-methionine</name>
        <dbReference type="ChEBI" id="CHEBI:59789"/>
    </ligand>
</feature>
<evidence type="ECO:0000313" key="8">
    <source>
        <dbReference type="EMBL" id="GGF59802.1"/>
    </source>
</evidence>
<protein>
    <submittedName>
        <fullName evidence="8">rRNA cytosine-C5-methylase</fullName>
    </submittedName>
</protein>
<dbReference type="GO" id="GO:0003723">
    <property type="term" value="F:RNA binding"/>
    <property type="evidence" value="ECO:0007669"/>
    <property type="project" value="UniProtKB-UniRule"/>
</dbReference>
<dbReference type="InterPro" id="IPR023267">
    <property type="entry name" value="RCMT"/>
</dbReference>
<feature type="binding site" evidence="6">
    <location>
        <position position="309"/>
    </location>
    <ligand>
        <name>S-adenosyl-L-methionine</name>
        <dbReference type="ChEBI" id="CHEBI:59789"/>
    </ligand>
</feature>
<dbReference type="InterPro" id="IPR049560">
    <property type="entry name" value="MeTrfase_RsmB-F_NOP2_cat"/>
</dbReference>
<comment type="caution">
    <text evidence="6">Lacks conserved residue(s) required for the propagation of feature annotation.</text>
</comment>
<dbReference type="PROSITE" id="PS51686">
    <property type="entry name" value="SAM_MT_RSMB_NOP"/>
    <property type="match status" value="1"/>
</dbReference>
<keyword evidence="3 6" id="KW-0808">Transferase</keyword>
<accession>A0A917FAG7</accession>
<dbReference type="Gene3D" id="3.40.50.150">
    <property type="entry name" value="Vaccinia Virus protein VP39"/>
    <property type="match status" value="1"/>
</dbReference>
<comment type="similarity">
    <text evidence="1 6">Belongs to the class I-like SAM-binding methyltransferase superfamily. RsmB/NOP family.</text>
</comment>
<comment type="caution">
    <text evidence="8">The sequence shown here is derived from an EMBL/GenBank/DDBJ whole genome shotgun (WGS) entry which is preliminary data.</text>
</comment>
<dbReference type="PANTHER" id="PTHR22807">
    <property type="entry name" value="NOP2 YEAST -RELATED NOL1/NOP2/FMU SUN DOMAIN-CONTAINING"/>
    <property type="match status" value="1"/>
</dbReference>
<evidence type="ECO:0000256" key="2">
    <source>
        <dbReference type="ARBA" id="ARBA00022603"/>
    </source>
</evidence>
<dbReference type="PRINTS" id="PR02008">
    <property type="entry name" value="RCMTFAMILY"/>
</dbReference>
<dbReference type="RefSeq" id="WP_188662771.1">
    <property type="nucleotide sequence ID" value="NZ_BMHV01000007.1"/>
</dbReference>
<name>A0A917FAG7_9PROT</name>
<keyword evidence="4 6" id="KW-0949">S-adenosyl-L-methionine</keyword>
<dbReference type="EMBL" id="BMHV01000007">
    <property type="protein sequence ID" value="GGF59802.1"/>
    <property type="molecule type" value="Genomic_DNA"/>
</dbReference>
<dbReference type="PROSITE" id="PS01153">
    <property type="entry name" value="NOL1_NOP2_SUN"/>
    <property type="match status" value="1"/>
</dbReference>
<dbReference type="GO" id="GO:0008173">
    <property type="term" value="F:RNA methyltransferase activity"/>
    <property type="evidence" value="ECO:0007669"/>
    <property type="project" value="InterPro"/>
</dbReference>
<dbReference type="Pfam" id="PF22458">
    <property type="entry name" value="RsmF-B_ferredox"/>
    <property type="match status" value="1"/>
</dbReference>
<dbReference type="InterPro" id="IPR029063">
    <property type="entry name" value="SAM-dependent_MTases_sf"/>
</dbReference>
<dbReference type="Gene3D" id="3.30.70.1170">
    <property type="entry name" value="Sun protein, domain 3"/>
    <property type="match status" value="1"/>
</dbReference>
<dbReference type="InterPro" id="IPR054728">
    <property type="entry name" value="RsmB-like_ferredoxin"/>
</dbReference>
<dbReference type="PANTHER" id="PTHR22807:SF53">
    <property type="entry name" value="RIBOSOMAL RNA SMALL SUBUNIT METHYLTRANSFERASE B-RELATED"/>
    <property type="match status" value="1"/>
</dbReference>
<gene>
    <name evidence="8" type="ORF">GCM10011332_11840</name>
</gene>
<feature type="active site" description="Nucleophile" evidence="6">
    <location>
        <position position="362"/>
    </location>
</feature>
<proteinExistence type="inferred from homology"/>
<evidence type="ECO:0000313" key="9">
    <source>
        <dbReference type="Proteomes" id="UP000632498"/>
    </source>
</evidence>
<dbReference type="GO" id="GO:0001510">
    <property type="term" value="P:RNA methylation"/>
    <property type="evidence" value="ECO:0007669"/>
    <property type="project" value="InterPro"/>
</dbReference>
<evidence type="ECO:0000256" key="5">
    <source>
        <dbReference type="ARBA" id="ARBA00022884"/>
    </source>
</evidence>
<feature type="domain" description="SAM-dependent MTase RsmB/NOP-type" evidence="7">
    <location>
        <begin position="148"/>
        <end position="427"/>
    </location>
</feature>
<organism evidence="8 9">
    <name type="scientific">Terasakiella brassicae</name>
    <dbReference type="NCBI Taxonomy" id="1634917"/>
    <lineage>
        <taxon>Bacteria</taxon>
        <taxon>Pseudomonadati</taxon>
        <taxon>Pseudomonadota</taxon>
        <taxon>Alphaproteobacteria</taxon>
        <taxon>Rhodospirillales</taxon>
        <taxon>Terasakiellaceae</taxon>
        <taxon>Terasakiella</taxon>
    </lineage>
</organism>
<dbReference type="Proteomes" id="UP000632498">
    <property type="component" value="Unassembled WGS sequence"/>
</dbReference>
<keyword evidence="5 6" id="KW-0694">RNA-binding</keyword>
<dbReference type="Pfam" id="PF01189">
    <property type="entry name" value="Methyltr_RsmB-F"/>
    <property type="match status" value="1"/>
</dbReference>
<evidence type="ECO:0000256" key="6">
    <source>
        <dbReference type="PROSITE-ProRule" id="PRU01023"/>
    </source>
</evidence>
<dbReference type="AlphaFoldDB" id="A0A917FAG7"/>
<keyword evidence="9" id="KW-1185">Reference proteome</keyword>
<keyword evidence="2 6" id="KW-0489">Methyltransferase</keyword>